<dbReference type="GO" id="GO:0005744">
    <property type="term" value="C:TIM23 mitochondrial import inner membrane translocase complex"/>
    <property type="evidence" value="ECO:0007669"/>
    <property type="project" value="TreeGrafter"/>
</dbReference>
<dbReference type="InterPro" id="IPR045238">
    <property type="entry name" value="Tim23-like"/>
</dbReference>
<comment type="caution">
    <text evidence="6">The sequence shown here is derived from an EMBL/GenBank/DDBJ whole genome shotgun (WGS) entry which is preliminary data.</text>
</comment>
<evidence type="ECO:0000256" key="3">
    <source>
        <dbReference type="ARBA" id="ARBA00022989"/>
    </source>
</evidence>
<keyword evidence="3 5" id="KW-1133">Transmembrane helix</keyword>
<dbReference type="Pfam" id="PF02466">
    <property type="entry name" value="Tim17"/>
    <property type="match status" value="1"/>
</dbReference>
<evidence type="ECO:0000256" key="1">
    <source>
        <dbReference type="ARBA" id="ARBA00004141"/>
    </source>
</evidence>
<evidence type="ECO:0000256" key="4">
    <source>
        <dbReference type="ARBA" id="ARBA00023136"/>
    </source>
</evidence>
<evidence type="ECO:0000256" key="2">
    <source>
        <dbReference type="ARBA" id="ARBA00022692"/>
    </source>
</evidence>
<dbReference type="PANTHER" id="PTHR15371:SF24">
    <property type="entry name" value="MITOCHONDRIAL IMPORT INNER MEMBRANE TRANSLOCASE SUBUNIT TIM23-3"/>
    <property type="match status" value="1"/>
</dbReference>
<reference evidence="6" key="2">
    <citation type="submission" date="2023-05" db="EMBL/GenBank/DDBJ databases">
        <authorList>
            <person name="Schelkunov M.I."/>
        </authorList>
    </citation>
    <scope>NUCLEOTIDE SEQUENCE</scope>
    <source>
        <strain evidence="6">Hsosn_3</strain>
        <tissue evidence="6">Leaf</tissue>
    </source>
</reference>
<proteinExistence type="predicted"/>
<evidence type="ECO:0000313" key="7">
    <source>
        <dbReference type="Proteomes" id="UP001237642"/>
    </source>
</evidence>
<keyword evidence="4 5" id="KW-0472">Membrane</keyword>
<dbReference type="AlphaFoldDB" id="A0AAD8IX32"/>
<dbReference type="PANTHER" id="PTHR15371">
    <property type="entry name" value="TIM23"/>
    <property type="match status" value="1"/>
</dbReference>
<organism evidence="6 7">
    <name type="scientific">Heracleum sosnowskyi</name>
    <dbReference type="NCBI Taxonomy" id="360622"/>
    <lineage>
        <taxon>Eukaryota</taxon>
        <taxon>Viridiplantae</taxon>
        <taxon>Streptophyta</taxon>
        <taxon>Embryophyta</taxon>
        <taxon>Tracheophyta</taxon>
        <taxon>Spermatophyta</taxon>
        <taxon>Magnoliopsida</taxon>
        <taxon>eudicotyledons</taxon>
        <taxon>Gunneridae</taxon>
        <taxon>Pentapetalae</taxon>
        <taxon>asterids</taxon>
        <taxon>campanulids</taxon>
        <taxon>Apiales</taxon>
        <taxon>Apiaceae</taxon>
        <taxon>Apioideae</taxon>
        <taxon>apioid superclade</taxon>
        <taxon>Tordylieae</taxon>
        <taxon>Tordyliinae</taxon>
        <taxon>Heracleum</taxon>
    </lineage>
</organism>
<dbReference type="Proteomes" id="UP001237642">
    <property type="component" value="Unassembled WGS sequence"/>
</dbReference>
<evidence type="ECO:0000256" key="5">
    <source>
        <dbReference type="SAM" id="Phobius"/>
    </source>
</evidence>
<reference evidence="6" key="1">
    <citation type="submission" date="2023-02" db="EMBL/GenBank/DDBJ databases">
        <title>Genome of toxic invasive species Heracleum sosnowskyi carries increased number of genes despite the absence of recent whole-genome duplications.</title>
        <authorList>
            <person name="Schelkunov M."/>
            <person name="Shtratnikova V."/>
            <person name="Makarenko M."/>
            <person name="Klepikova A."/>
            <person name="Omelchenko D."/>
            <person name="Novikova G."/>
            <person name="Obukhova E."/>
            <person name="Bogdanov V."/>
            <person name="Penin A."/>
            <person name="Logacheva M."/>
        </authorList>
    </citation>
    <scope>NUCLEOTIDE SEQUENCE</scope>
    <source>
        <strain evidence="6">Hsosn_3</strain>
        <tissue evidence="6">Leaf</tissue>
    </source>
</reference>
<sequence length="203" mass="21625">MANSTENKPSTRQYHPYQSLNTPIHKLYELPTSPEYLFHEEAAVQRRSWSENLQYYTGSGYLSGAVLGGLKGSVEGVKSAERGESLKLRINRVLNSGGHTGRKFGNTLGVLGLIFSGLESTVLHYRGTDDLVNSVVAGLGTGVIYRATKGAKSAVLAGAIGGLAAAAAGIGFSYMNQNQPILIQMLLFLNNLLMLSVLIAPPG</sequence>
<evidence type="ECO:0000313" key="6">
    <source>
        <dbReference type="EMBL" id="KAK1392533.1"/>
    </source>
</evidence>
<accession>A0AAD8IX32</accession>
<comment type="subcellular location">
    <subcellularLocation>
        <location evidence="1">Membrane</location>
        <topology evidence="1">Multi-pass membrane protein</topology>
    </subcellularLocation>
</comment>
<dbReference type="GO" id="GO:0008320">
    <property type="term" value="F:protein transmembrane transporter activity"/>
    <property type="evidence" value="ECO:0007669"/>
    <property type="project" value="TreeGrafter"/>
</dbReference>
<name>A0AAD8IX32_9APIA</name>
<keyword evidence="7" id="KW-1185">Reference proteome</keyword>
<dbReference type="GO" id="GO:0030150">
    <property type="term" value="P:protein import into mitochondrial matrix"/>
    <property type="evidence" value="ECO:0007669"/>
    <property type="project" value="TreeGrafter"/>
</dbReference>
<gene>
    <name evidence="6" type="ORF">POM88_011589</name>
</gene>
<dbReference type="EMBL" id="JAUIZM010000003">
    <property type="protein sequence ID" value="KAK1392533.1"/>
    <property type="molecule type" value="Genomic_DNA"/>
</dbReference>
<feature type="transmembrane region" description="Helical" evidence="5">
    <location>
        <begin position="181"/>
        <end position="200"/>
    </location>
</feature>
<keyword evidence="2 5" id="KW-0812">Transmembrane</keyword>
<protein>
    <submittedName>
        <fullName evidence="6">Mitochondrial import inner membrane translocase subunit TIM23-2-like</fullName>
    </submittedName>
</protein>
<feature type="transmembrane region" description="Helical" evidence="5">
    <location>
        <begin position="154"/>
        <end position="175"/>
    </location>
</feature>